<dbReference type="PANTHER" id="PTHR34351:SF1">
    <property type="entry name" value="SLR1927 PROTEIN"/>
    <property type="match status" value="1"/>
</dbReference>
<gene>
    <name evidence="3" type="ORF">GCM10009681_45540</name>
</gene>
<evidence type="ECO:0000313" key="4">
    <source>
        <dbReference type="Proteomes" id="UP001500655"/>
    </source>
</evidence>
<sequence>MRVTIRGWGLLVVAAVLLGVGFRFGYPELAALGGAGLAAFAAAVVFVAWRPRLAVQRAAEPDRVTRGEASHLRLRIGNASRLFGASVVARDRVGPLGGRRATTPVPLVRLRPGRATDVSYEVPTARRGVVEAGPLEITRRDPLGLVGVVRRYGSTVRVWVRPRVHLIAAVPVGLSRSMDGRVERVPHGSITFAALREYVVGDDLRRVHWRTSARVGELMVRENVDTSLPRIVVLLDDRAGAHGRDAAGESTFEAACEAAASILVAAVQADVHVELALVSGVATGGGGASGLAALGPMLDLLAEAVLAGDAGGRDAEALKEIVQGLRLRRLGDTLIVLTGPPDDEEMGLVASLKGAYPSIIVGVFGAVESGLGAVAGLLVVGATDGADFAAAWDGVRAW</sequence>
<dbReference type="RefSeq" id="WP_344085607.1">
    <property type="nucleotide sequence ID" value="NZ_BAAALS010000026.1"/>
</dbReference>
<dbReference type="InterPro" id="IPR002881">
    <property type="entry name" value="DUF58"/>
</dbReference>
<comment type="caution">
    <text evidence="3">The sequence shown here is derived from an EMBL/GenBank/DDBJ whole genome shotgun (WGS) entry which is preliminary data.</text>
</comment>
<accession>A0ABP4X302</accession>
<dbReference type="Pfam" id="PF01882">
    <property type="entry name" value="DUF58"/>
    <property type="match status" value="1"/>
</dbReference>
<proteinExistence type="predicted"/>
<dbReference type="Proteomes" id="UP001500655">
    <property type="component" value="Unassembled WGS sequence"/>
</dbReference>
<evidence type="ECO:0000256" key="1">
    <source>
        <dbReference type="SAM" id="Phobius"/>
    </source>
</evidence>
<evidence type="ECO:0000259" key="2">
    <source>
        <dbReference type="Pfam" id="PF01882"/>
    </source>
</evidence>
<name>A0ABP4X302_9ACTN</name>
<protein>
    <recommendedName>
        <fullName evidence="2">DUF58 domain-containing protein</fullName>
    </recommendedName>
</protein>
<keyword evidence="1" id="KW-1133">Transmembrane helix</keyword>
<keyword evidence="1" id="KW-0472">Membrane</keyword>
<feature type="domain" description="DUF58" evidence="2">
    <location>
        <begin position="195"/>
        <end position="279"/>
    </location>
</feature>
<keyword evidence="1" id="KW-0812">Transmembrane</keyword>
<keyword evidence="4" id="KW-1185">Reference proteome</keyword>
<evidence type="ECO:0000313" key="3">
    <source>
        <dbReference type="EMBL" id="GAA1769089.1"/>
    </source>
</evidence>
<feature type="transmembrane region" description="Helical" evidence="1">
    <location>
        <begin position="7"/>
        <end position="24"/>
    </location>
</feature>
<dbReference type="EMBL" id="BAAALS010000026">
    <property type="protein sequence ID" value="GAA1769089.1"/>
    <property type="molecule type" value="Genomic_DNA"/>
</dbReference>
<organism evidence="3 4">
    <name type="scientific">Luedemannella helvata</name>
    <dbReference type="NCBI Taxonomy" id="349315"/>
    <lineage>
        <taxon>Bacteria</taxon>
        <taxon>Bacillati</taxon>
        <taxon>Actinomycetota</taxon>
        <taxon>Actinomycetes</taxon>
        <taxon>Micromonosporales</taxon>
        <taxon>Micromonosporaceae</taxon>
        <taxon>Luedemannella</taxon>
    </lineage>
</organism>
<reference evidence="4" key="1">
    <citation type="journal article" date="2019" name="Int. J. Syst. Evol. Microbiol.">
        <title>The Global Catalogue of Microorganisms (GCM) 10K type strain sequencing project: providing services to taxonomists for standard genome sequencing and annotation.</title>
        <authorList>
            <consortium name="The Broad Institute Genomics Platform"/>
            <consortium name="The Broad Institute Genome Sequencing Center for Infectious Disease"/>
            <person name="Wu L."/>
            <person name="Ma J."/>
        </authorList>
    </citation>
    <scope>NUCLEOTIDE SEQUENCE [LARGE SCALE GENOMIC DNA]</scope>
    <source>
        <strain evidence="4">JCM 13249</strain>
    </source>
</reference>
<feature type="transmembrane region" description="Helical" evidence="1">
    <location>
        <begin position="30"/>
        <end position="49"/>
    </location>
</feature>
<dbReference type="PANTHER" id="PTHR34351">
    <property type="entry name" value="SLR1927 PROTEIN-RELATED"/>
    <property type="match status" value="1"/>
</dbReference>